<feature type="compositionally biased region" description="Basic and acidic residues" evidence="5">
    <location>
        <begin position="431"/>
        <end position="441"/>
    </location>
</feature>
<accession>A0A8S1CTK8</accession>
<sequence>MAGLTFKDWNSRMDLFADRQDLDDDDDDDEEEEDEDEETEEEDDDDSVWTPAYGFPYSTEENLFLASTTLSDTDGAEETSGANNSSTFVVLETIFEENSDDLQSTDSEVDCSYKSDNSSDEDDFESVIHISPGASCDSGSESERDVAVPKKRRKREAPPVPPRARAPSPEPAPNEPQSLSRSSSLLQFECLEQALSQEELLDEGATLVFRTSASDKPFSYGDSQPPSFSSFSFDSLDTNGSRRRCNSPLKDSLEEASTSSTAGCSSSSDDESYFLDKRHKLSGSFGRTRMRSYRSFDSLLHVVRPSRTSLNCVGLDEEEEGDEVLGKPKKSSENLSEDSGFGDVRQTDTAALPTTTAAAADVEPQQQQQEEDEVKAAEHMDKQAADAPAAARERVVEVSSFEPPTHPAVGEAVAELNLEEFEGGREAAATADDRHDDGHTHAVQEEEAVRADHHCWAAEPPRLTLVQFNSDLSVDQEEEEEDLVPEQQDSGPLFYSSAPNLLSEKSMSVVPVREPAAVTAWDMPPPREITEEVLKKDSTGGGGGGSESPKTSKSNRFGSFFQRFSFRKSKGKKQLQQKQSSQEDVTTAEAIHSVEQTAAELSNLEEQLGGGCRKERPPLPPVGPPKSRLLGIVGRRRPEAAAPGELGAKQKIDSALGSNGGGDETPARAAAAAGPGKKASSLVNITTMNIVEIDISEPAPQGHHLSLSVARPPASDDPRAKSMEFLLDDENKAAIQPPENELRKTSERKLSEHELRVQRSLQRLDVPDWYKNSPAAPTGSFLLNRRSSAGTSNNSKWPGLNSKTTSLSSLQQSPHLRSRHQTPSASSPSPVVSPSPQERHSFTYAPFSRWSTSRLNSASTSPSGSTRSSFQYRQPYLGWRSQEKLLANNTPTYYRSPAERLAATTTKPPLPNPAFNIQPPHAANAAPTSTPQTTPNNAEVRSSIKEVTSAIVHYVNEKNLSPARPGRSPSPRGSKTRLWVESSFVGSRPIDQPETPSMPDEAPGCAQPERMQTGGVIINHANGRLSNAEDEEEPKVVVTPSPEFKPCLPPSKMTSKYQQYININFNIEPSTCEDNASDVSDVELEPLLGPPGKPKLQDELKELLENFGNSSASPPSATIEDVLDSLLGLPTASRSPSPVISPGNSMTLLNSAGRHRDQNDAADQGSANEVGGFAAPVGGTIRRHSSGTIHRGGGGGGGVTEKTRRVSFDMDPVTLSAAPREVSLDSTAAGGAALDENSVRCRYSKCGKVASLAEARRTFKTCHNCNAQVYCSRECRRAHWEKGHRKTCLHGRIGALCRRVANACKEHQPSLELLSKLARRGYLSHGRGCVKVFFSSPEPSGSRRAAGSPPPPSRCCRRAVLRALGYNPDTRFVVYVATCVVSEVPSSGAVKWERQVITRCAKVRLHRSHTAHAQLQQQQQQQHSSPPVQQEAITRDLDNPETLILTPRQLKQRGVSLRKQFPDVYRKLGAYVESSEPFTPTTIYPRDAASGRTFMCIIMPVADPARLQDVPTDSSRVRTIDVGAEPDCGAAE</sequence>
<feature type="compositionally biased region" description="Acidic residues" evidence="5">
    <location>
        <begin position="474"/>
        <end position="484"/>
    </location>
</feature>
<keyword evidence="8" id="KW-1185">Reference proteome</keyword>
<feature type="compositionally biased region" description="Polar residues" evidence="5">
    <location>
        <begin position="785"/>
        <end position="796"/>
    </location>
</feature>
<name>A0A8S1CTK8_9INSE</name>
<protein>
    <recommendedName>
        <fullName evidence="6">MYND-type domain-containing protein</fullName>
    </recommendedName>
</protein>
<feature type="compositionally biased region" description="Basic and acidic residues" evidence="5">
    <location>
        <begin position="374"/>
        <end position="384"/>
    </location>
</feature>
<feature type="region of interest" description="Disordered" evidence="5">
    <location>
        <begin position="520"/>
        <end position="678"/>
    </location>
</feature>
<feature type="region of interest" description="Disordered" evidence="5">
    <location>
        <begin position="1409"/>
        <end position="1439"/>
    </location>
</feature>
<evidence type="ECO:0000259" key="6">
    <source>
        <dbReference type="PROSITE" id="PS50865"/>
    </source>
</evidence>
<evidence type="ECO:0000256" key="2">
    <source>
        <dbReference type="ARBA" id="ARBA00022771"/>
    </source>
</evidence>
<feature type="region of interest" description="Disordered" evidence="5">
    <location>
        <begin position="987"/>
        <end position="1006"/>
    </location>
</feature>
<comment type="caution">
    <text evidence="7">The sequence shown here is derived from an EMBL/GenBank/DDBJ whole genome shotgun (WGS) entry which is preliminary data.</text>
</comment>
<feature type="region of interest" description="Disordered" evidence="5">
    <location>
        <begin position="214"/>
        <end position="271"/>
    </location>
</feature>
<feature type="compositionally biased region" description="Low complexity" evidence="5">
    <location>
        <begin position="347"/>
        <end position="368"/>
    </location>
</feature>
<dbReference type="OrthoDB" id="6431454at2759"/>
<feature type="region of interest" description="Disordered" evidence="5">
    <location>
        <begin position="314"/>
        <end position="441"/>
    </location>
</feature>
<dbReference type="Gene3D" id="6.10.140.2220">
    <property type="match status" value="1"/>
</dbReference>
<dbReference type="Pfam" id="PF26649">
    <property type="entry name" value="Ajm-1"/>
    <property type="match status" value="1"/>
</dbReference>
<evidence type="ECO:0000313" key="7">
    <source>
        <dbReference type="EMBL" id="CAB3371479.1"/>
    </source>
</evidence>
<evidence type="ECO:0000256" key="3">
    <source>
        <dbReference type="ARBA" id="ARBA00022833"/>
    </source>
</evidence>
<dbReference type="Proteomes" id="UP000494165">
    <property type="component" value="Unassembled WGS sequence"/>
</dbReference>
<proteinExistence type="predicted"/>
<reference evidence="7 8" key="1">
    <citation type="submission" date="2020-04" db="EMBL/GenBank/DDBJ databases">
        <authorList>
            <person name="Alioto T."/>
            <person name="Alioto T."/>
            <person name="Gomez Garrido J."/>
        </authorList>
    </citation>
    <scope>NUCLEOTIDE SEQUENCE [LARGE SCALE GENOMIC DNA]</scope>
</reference>
<evidence type="ECO:0000256" key="4">
    <source>
        <dbReference type="PROSITE-ProRule" id="PRU00134"/>
    </source>
</evidence>
<dbReference type="PANTHER" id="PTHR21517:SF3">
    <property type="entry name" value="APICAL JUNCTION COMPONENT 1 HOMOLOG"/>
    <property type="match status" value="1"/>
</dbReference>
<dbReference type="PROSITE" id="PS50865">
    <property type="entry name" value="ZF_MYND_2"/>
    <property type="match status" value="1"/>
</dbReference>
<feature type="compositionally biased region" description="Basic and acidic residues" evidence="5">
    <location>
        <begin position="740"/>
        <end position="756"/>
    </location>
</feature>
<feature type="compositionally biased region" description="Polar residues" evidence="5">
    <location>
        <begin position="926"/>
        <end position="939"/>
    </location>
</feature>
<dbReference type="InterPro" id="IPR038825">
    <property type="entry name" value="Apical_junction"/>
</dbReference>
<feature type="region of interest" description="Disordered" evidence="5">
    <location>
        <begin position="914"/>
        <end position="939"/>
    </location>
</feature>
<dbReference type="InterPro" id="IPR058586">
    <property type="entry name" value="Ajm-1"/>
</dbReference>
<dbReference type="InterPro" id="IPR002893">
    <property type="entry name" value="Znf_MYND"/>
</dbReference>
<evidence type="ECO:0000256" key="1">
    <source>
        <dbReference type="ARBA" id="ARBA00022723"/>
    </source>
</evidence>
<keyword evidence="3" id="KW-0862">Zinc</keyword>
<dbReference type="GO" id="GO:0008270">
    <property type="term" value="F:zinc ion binding"/>
    <property type="evidence" value="ECO:0007669"/>
    <property type="project" value="UniProtKB-KW"/>
</dbReference>
<feature type="region of interest" description="Disordered" evidence="5">
    <location>
        <begin position="471"/>
        <end position="498"/>
    </location>
</feature>
<feature type="compositionally biased region" description="Low complexity" evidence="5">
    <location>
        <begin position="804"/>
        <end position="813"/>
    </location>
</feature>
<feature type="region of interest" description="Disordered" evidence="5">
    <location>
        <begin position="1182"/>
        <end position="1203"/>
    </location>
</feature>
<feature type="region of interest" description="Disordered" evidence="5">
    <location>
        <begin position="956"/>
        <end position="978"/>
    </location>
</feature>
<feature type="compositionally biased region" description="Acidic residues" evidence="5">
    <location>
        <begin position="21"/>
        <end position="47"/>
    </location>
</feature>
<feature type="domain" description="MYND-type" evidence="6">
    <location>
        <begin position="1243"/>
        <end position="1288"/>
    </location>
</feature>
<organism evidence="7 8">
    <name type="scientific">Cloeon dipterum</name>
    <dbReference type="NCBI Taxonomy" id="197152"/>
    <lineage>
        <taxon>Eukaryota</taxon>
        <taxon>Metazoa</taxon>
        <taxon>Ecdysozoa</taxon>
        <taxon>Arthropoda</taxon>
        <taxon>Hexapoda</taxon>
        <taxon>Insecta</taxon>
        <taxon>Pterygota</taxon>
        <taxon>Palaeoptera</taxon>
        <taxon>Ephemeroptera</taxon>
        <taxon>Pisciforma</taxon>
        <taxon>Baetidae</taxon>
        <taxon>Cloeon</taxon>
    </lineage>
</organism>
<dbReference type="SUPFAM" id="SSF144232">
    <property type="entry name" value="HIT/MYND zinc finger-like"/>
    <property type="match status" value="1"/>
</dbReference>
<keyword evidence="1" id="KW-0479">Metal-binding</keyword>
<dbReference type="Pfam" id="PF01753">
    <property type="entry name" value="zf-MYND"/>
    <property type="match status" value="1"/>
</dbReference>
<evidence type="ECO:0000313" key="8">
    <source>
        <dbReference type="Proteomes" id="UP000494165"/>
    </source>
</evidence>
<feature type="compositionally biased region" description="Pro residues" evidence="5">
    <location>
        <begin position="158"/>
        <end position="174"/>
    </location>
</feature>
<feature type="compositionally biased region" description="Polar residues" evidence="5">
    <location>
        <begin position="59"/>
        <end position="72"/>
    </location>
</feature>
<feature type="compositionally biased region" description="Low complexity" evidence="5">
    <location>
        <begin position="961"/>
        <end position="973"/>
    </location>
</feature>
<dbReference type="GO" id="GO:0043296">
    <property type="term" value="C:apical junction complex"/>
    <property type="evidence" value="ECO:0007669"/>
    <property type="project" value="TreeGrafter"/>
</dbReference>
<feature type="compositionally biased region" description="Low complexity" evidence="5">
    <location>
        <begin position="255"/>
        <end position="267"/>
    </location>
</feature>
<feature type="compositionally biased region" description="Low complexity" evidence="5">
    <location>
        <begin position="1411"/>
        <end position="1430"/>
    </location>
</feature>
<keyword evidence="2 4" id="KW-0863">Zinc-finger</keyword>
<feature type="compositionally biased region" description="Low complexity" evidence="5">
    <location>
        <begin position="222"/>
        <end position="235"/>
    </location>
</feature>
<gene>
    <name evidence="7" type="ORF">CLODIP_2_CD13590</name>
</gene>
<evidence type="ECO:0000256" key="5">
    <source>
        <dbReference type="SAM" id="MobiDB-lite"/>
    </source>
</evidence>
<feature type="compositionally biased region" description="Basic residues" evidence="5">
    <location>
        <begin position="565"/>
        <end position="575"/>
    </location>
</feature>
<feature type="compositionally biased region" description="Gly residues" evidence="5">
    <location>
        <begin position="1190"/>
        <end position="1199"/>
    </location>
</feature>
<dbReference type="PANTHER" id="PTHR21517">
    <property type="entry name" value="APICAL JUNCTION COMPONENT 1 HOMOLOG"/>
    <property type="match status" value="1"/>
</dbReference>
<feature type="compositionally biased region" description="Basic and acidic residues" evidence="5">
    <location>
        <begin position="528"/>
        <end position="538"/>
    </location>
</feature>
<feature type="region of interest" description="Disordered" evidence="5">
    <location>
        <begin position="775"/>
        <end position="839"/>
    </location>
</feature>
<dbReference type="EMBL" id="CADEPI010000062">
    <property type="protein sequence ID" value="CAB3371479.1"/>
    <property type="molecule type" value="Genomic_DNA"/>
</dbReference>
<dbReference type="GO" id="GO:0045216">
    <property type="term" value="P:cell-cell junction organization"/>
    <property type="evidence" value="ECO:0007669"/>
    <property type="project" value="InterPro"/>
</dbReference>
<feature type="region of interest" description="Disordered" evidence="5">
    <location>
        <begin position="702"/>
        <end position="756"/>
    </location>
</feature>
<dbReference type="GO" id="GO:0005886">
    <property type="term" value="C:plasma membrane"/>
    <property type="evidence" value="ECO:0007669"/>
    <property type="project" value="TreeGrafter"/>
</dbReference>
<feature type="compositionally biased region" description="Low complexity" evidence="5">
    <location>
        <begin position="667"/>
        <end position="678"/>
    </location>
</feature>
<feature type="region of interest" description="Disordered" evidence="5">
    <location>
        <begin position="16"/>
        <end position="183"/>
    </location>
</feature>
<feature type="compositionally biased region" description="Low complexity" evidence="5">
    <location>
        <begin position="823"/>
        <end position="836"/>
    </location>
</feature>